<dbReference type="AlphaFoldDB" id="K4LV64"/>
<evidence type="ECO:0000256" key="4">
    <source>
        <dbReference type="SAM" id="SignalP"/>
    </source>
</evidence>
<dbReference type="PROSITE" id="PS01040">
    <property type="entry name" value="SBP_BACTERIAL_5"/>
    <property type="match status" value="1"/>
</dbReference>
<evidence type="ECO:0000256" key="1">
    <source>
        <dbReference type="ARBA" id="ARBA00004193"/>
    </source>
</evidence>
<evidence type="ECO:0000256" key="2">
    <source>
        <dbReference type="ARBA" id="ARBA00005695"/>
    </source>
</evidence>
<dbReference type="PIRSF" id="PIRSF002741">
    <property type="entry name" value="MppA"/>
    <property type="match status" value="1"/>
</dbReference>
<dbReference type="GO" id="GO:0015833">
    <property type="term" value="P:peptide transport"/>
    <property type="evidence" value="ECO:0007669"/>
    <property type="project" value="TreeGrafter"/>
</dbReference>
<comment type="similarity">
    <text evidence="2">Belongs to the bacterial solute-binding protein 5 family.</text>
</comment>
<dbReference type="HOGENOM" id="CLU_017028_0_3_9"/>
<evidence type="ECO:0000313" key="6">
    <source>
        <dbReference type="EMBL" id="AFV11914.1"/>
    </source>
</evidence>
<evidence type="ECO:0000313" key="7">
    <source>
        <dbReference type="Proteomes" id="UP000000467"/>
    </source>
</evidence>
<dbReference type="Gene3D" id="3.40.190.10">
    <property type="entry name" value="Periplasmic binding protein-like II"/>
    <property type="match status" value="1"/>
</dbReference>
<dbReference type="InterPro" id="IPR000914">
    <property type="entry name" value="SBP_5_dom"/>
</dbReference>
<dbReference type="Proteomes" id="UP000000467">
    <property type="component" value="Chromosome"/>
</dbReference>
<name>K4LV64_THEPS</name>
<feature type="chain" id="PRO_5003878825" evidence="4">
    <location>
        <begin position="35"/>
        <end position="557"/>
    </location>
</feature>
<accession>K4LV64</accession>
<dbReference type="KEGG" id="tpz:Tph_c17110"/>
<keyword evidence="7" id="KW-1185">Reference proteome</keyword>
<protein>
    <submittedName>
        <fullName evidence="6">D,D-dipeptide ABC transport system substrate binding protein DdpA</fullName>
    </submittedName>
</protein>
<feature type="domain" description="Solute-binding protein family 5" evidence="5">
    <location>
        <begin position="83"/>
        <end position="417"/>
    </location>
</feature>
<dbReference type="Gene3D" id="3.10.105.10">
    <property type="entry name" value="Dipeptide-binding Protein, Domain 3"/>
    <property type="match status" value="1"/>
</dbReference>
<dbReference type="GO" id="GO:0042597">
    <property type="term" value="C:periplasmic space"/>
    <property type="evidence" value="ECO:0007669"/>
    <property type="project" value="UniProtKB-ARBA"/>
</dbReference>
<dbReference type="PANTHER" id="PTHR30290">
    <property type="entry name" value="PERIPLASMIC BINDING COMPONENT OF ABC TRANSPORTER"/>
    <property type="match status" value="1"/>
</dbReference>
<reference evidence="6 7" key="1">
    <citation type="journal article" date="2012" name="BMC Genomics">
        <title>Genome-guided analysis of physiological and morphological traits of the fermentative acetate oxidizer Thermacetogenium phaeum.</title>
        <authorList>
            <person name="Oehler D."/>
            <person name="Poehlein A."/>
            <person name="Leimbach A."/>
            <person name="Muller N."/>
            <person name="Daniel R."/>
            <person name="Gottschalk G."/>
            <person name="Schink B."/>
        </authorList>
    </citation>
    <scope>NUCLEOTIDE SEQUENCE [LARGE SCALE GENOMIC DNA]</scope>
    <source>
        <strain evidence="7">ATCC BAA-254 / DSM 26808 / PB</strain>
    </source>
</reference>
<dbReference type="InterPro" id="IPR023765">
    <property type="entry name" value="SBP_5_CS"/>
</dbReference>
<organism evidence="6 7">
    <name type="scientific">Thermacetogenium phaeum (strain ATCC BAA-254 / DSM 26808 / PB)</name>
    <dbReference type="NCBI Taxonomy" id="1089553"/>
    <lineage>
        <taxon>Bacteria</taxon>
        <taxon>Bacillati</taxon>
        <taxon>Bacillota</taxon>
        <taxon>Clostridia</taxon>
        <taxon>Thermoanaerobacterales</taxon>
        <taxon>Thermoanaerobacteraceae</taxon>
        <taxon>Thermacetogenium</taxon>
    </lineage>
</organism>
<dbReference type="PROSITE" id="PS51257">
    <property type="entry name" value="PROKAR_LIPOPROTEIN"/>
    <property type="match status" value="1"/>
</dbReference>
<dbReference type="RefSeq" id="WP_015050794.1">
    <property type="nucleotide sequence ID" value="NZ_KI912609.1"/>
</dbReference>
<evidence type="ECO:0000259" key="5">
    <source>
        <dbReference type="Pfam" id="PF00496"/>
    </source>
</evidence>
<feature type="signal peptide" evidence="4">
    <location>
        <begin position="1"/>
        <end position="34"/>
    </location>
</feature>
<dbReference type="CDD" id="cd08512">
    <property type="entry name" value="PBP2_NikA_DppA_OppA_like_7"/>
    <property type="match status" value="1"/>
</dbReference>
<dbReference type="InterPro" id="IPR039424">
    <property type="entry name" value="SBP_5"/>
</dbReference>
<gene>
    <name evidence="6" type="primary">ddpA</name>
    <name evidence="6" type="ordered locus">Tph_c17110</name>
</gene>
<dbReference type="eggNOG" id="COG0747">
    <property type="taxonomic scope" value="Bacteria"/>
</dbReference>
<dbReference type="InterPro" id="IPR030678">
    <property type="entry name" value="Peptide/Ni-bd"/>
</dbReference>
<keyword evidence="3 4" id="KW-0732">Signal</keyword>
<evidence type="ECO:0000256" key="3">
    <source>
        <dbReference type="ARBA" id="ARBA00022729"/>
    </source>
</evidence>
<dbReference type="SUPFAM" id="SSF53850">
    <property type="entry name" value="Periplasmic binding protein-like II"/>
    <property type="match status" value="1"/>
</dbReference>
<sequence>MPRLKKLKKAVALLLVVGLLATLVGCGGSNQNQAKEVKPEDSIIRITEDWPVFIDPGVGSKFSDSIALVNTYDTLVFPKPDGTVVPHLATKWDILDNGLTYRFYLREGVKFHNGDELTAEDVEFSMKRLLDIGEGFAYLFTRNVAEVKAVDKYTVEFKLSQPFGPFLQSLVRLYILNKDEVLAHIQKNGQYGEMGDYGKNWLLTNDAGSGPYKVKEVKMEEYVLWEKFDDYWGGWDADAPKYFKLSGSVEPITVRTAVGRRELEITDELQPLENYNMMDKIEGVDVATFLNGHNLNMMLNTKKAPTDDVHFRRALAYCIDYDAIITSIYPGSSLSKGPVPAVLPGHDPTIPSFKRDLEKAKEELKKSKYYGKLDQYPVSLSWCAEAPEEEKLALLIQANAAELGIKIEITKKPFGSMMADAQKMETTPNASLVFVAPHYNEAGSMLMSRYHSSSCGTWEQMEWLQDENIDRLIEDALATVDINERFEKYAKAQKAIFDLCPTIWLFDQAEKRAYQSAYIYWPTAERALKKETGCLPMGYDQYVHDMKVYPEKRLALL</sequence>
<dbReference type="Pfam" id="PF00496">
    <property type="entry name" value="SBP_bac_5"/>
    <property type="match status" value="1"/>
</dbReference>
<dbReference type="STRING" id="1089553.Tph_c17110"/>
<dbReference type="GO" id="GO:0043190">
    <property type="term" value="C:ATP-binding cassette (ABC) transporter complex"/>
    <property type="evidence" value="ECO:0007669"/>
    <property type="project" value="InterPro"/>
</dbReference>
<dbReference type="EMBL" id="CP003732">
    <property type="protein sequence ID" value="AFV11914.1"/>
    <property type="molecule type" value="Genomic_DNA"/>
</dbReference>
<dbReference type="PANTHER" id="PTHR30290:SF34">
    <property type="entry name" value="ABC TRANSPORTER, PERIPLASMIC OLIGO-PEPTIDE BINDING PROTEIN, PUTATIVE-RELATED"/>
    <property type="match status" value="1"/>
</dbReference>
<dbReference type="GO" id="GO:1904680">
    <property type="term" value="F:peptide transmembrane transporter activity"/>
    <property type="evidence" value="ECO:0007669"/>
    <property type="project" value="TreeGrafter"/>
</dbReference>
<proteinExistence type="inferred from homology"/>
<comment type="subcellular location">
    <subcellularLocation>
        <location evidence="1">Cell membrane</location>
        <topology evidence="1">Lipid-anchor</topology>
    </subcellularLocation>
</comment>